<dbReference type="EMBL" id="MHNK01000020">
    <property type="protein sequence ID" value="OGZ43091.1"/>
    <property type="molecule type" value="Genomic_DNA"/>
</dbReference>
<evidence type="ECO:0000256" key="1">
    <source>
        <dbReference type="SAM" id="Phobius"/>
    </source>
</evidence>
<dbReference type="AlphaFoldDB" id="A0A1G2FZU7"/>
<reference evidence="3 4" key="1">
    <citation type="journal article" date="2016" name="Nat. Commun.">
        <title>Thousands of microbial genomes shed light on interconnected biogeochemical processes in an aquifer system.</title>
        <authorList>
            <person name="Anantharaman K."/>
            <person name="Brown C.T."/>
            <person name="Hug L.A."/>
            <person name="Sharon I."/>
            <person name="Castelle C.J."/>
            <person name="Probst A.J."/>
            <person name="Thomas B.C."/>
            <person name="Singh A."/>
            <person name="Wilkins M.J."/>
            <person name="Karaoz U."/>
            <person name="Brodie E.L."/>
            <person name="Williams K.H."/>
            <person name="Hubbard S.S."/>
            <person name="Banfield J.F."/>
        </authorList>
    </citation>
    <scope>NUCLEOTIDE SEQUENCE [LARGE SCALE GENOMIC DNA]</scope>
</reference>
<feature type="domain" description="VTT" evidence="2">
    <location>
        <begin position="67"/>
        <end position="179"/>
    </location>
</feature>
<gene>
    <name evidence="3" type="ORF">A2719_01885</name>
</gene>
<keyword evidence="1" id="KW-0472">Membrane</keyword>
<accession>A0A1G2FZU7</accession>
<dbReference type="STRING" id="1802114.A2719_01885"/>
<feature type="transmembrane region" description="Helical" evidence="1">
    <location>
        <begin position="33"/>
        <end position="53"/>
    </location>
</feature>
<sequence length="193" mass="21206">MEKNFTRYAPGAVLIVFILSASFLFSYSSPDQIIALLGVQNAYLLIFVLALLGGLTTFSGVPYHLVLITLATGGLNPVLLGIVTAAGVMMGDSTSYYLGYHGRMFIPTGFQEKVLKGVTLFSDKHPRLLPLLFFLYGSFMPTSNDVITIPMGLTHYPFWRVMIPLGVGNIIFNVALAYVAVHAYGFLQWLPFL</sequence>
<comment type="caution">
    <text evidence="3">The sequence shown here is derived from an EMBL/GenBank/DDBJ whole genome shotgun (WGS) entry which is preliminary data.</text>
</comment>
<evidence type="ECO:0000313" key="3">
    <source>
        <dbReference type="EMBL" id="OGZ43091.1"/>
    </source>
</evidence>
<feature type="transmembrane region" description="Helical" evidence="1">
    <location>
        <begin position="161"/>
        <end position="187"/>
    </location>
</feature>
<name>A0A1G2FZU7_9BACT</name>
<keyword evidence="1" id="KW-0812">Transmembrane</keyword>
<protein>
    <recommendedName>
        <fullName evidence="2">VTT domain-containing protein</fullName>
    </recommendedName>
</protein>
<feature type="transmembrane region" description="Helical" evidence="1">
    <location>
        <begin position="7"/>
        <end position="27"/>
    </location>
</feature>
<feature type="transmembrane region" description="Helical" evidence="1">
    <location>
        <begin position="128"/>
        <end position="149"/>
    </location>
</feature>
<feature type="transmembrane region" description="Helical" evidence="1">
    <location>
        <begin position="65"/>
        <end position="90"/>
    </location>
</feature>
<evidence type="ECO:0000313" key="4">
    <source>
        <dbReference type="Proteomes" id="UP000177480"/>
    </source>
</evidence>
<dbReference type="Pfam" id="PF09335">
    <property type="entry name" value="VTT_dom"/>
    <property type="match status" value="1"/>
</dbReference>
<evidence type="ECO:0000259" key="2">
    <source>
        <dbReference type="Pfam" id="PF09335"/>
    </source>
</evidence>
<proteinExistence type="predicted"/>
<keyword evidence="1" id="KW-1133">Transmembrane helix</keyword>
<organism evidence="3 4">
    <name type="scientific">Candidatus Ryanbacteria bacterium RIFCSPHIGHO2_01_FULL_45_22</name>
    <dbReference type="NCBI Taxonomy" id="1802114"/>
    <lineage>
        <taxon>Bacteria</taxon>
        <taxon>Candidatus Ryaniibacteriota</taxon>
    </lineage>
</organism>
<dbReference type="Proteomes" id="UP000177480">
    <property type="component" value="Unassembled WGS sequence"/>
</dbReference>
<dbReference type="InterPro" id="IPR032816">
    <property type="entry name" value="VTT_dom"/>
</dbReference>